<keyword evidence="2" id="KW-1185">Reference proteome</keyword>
<sequence length="75" mass="8309">MTEPMFKPVVADPVETPPGRVYLDHYPLLEAPFAITPAPGSLFFSRFHRQDLDKIGYAIDGRMGFVLLTGERGTG</sequence>
<gene>
    <name evidence="1" type="ORF">DSCA_20480</name>
</gene>
<dbReference type="Proteomes" id="UP000427906">
    <property type="component" value="Chromosome"/>
</dbReference>
<evidence type="ECO:0000313" key="1">
    <source>
        <dbReference type="EMBL" id="BBO68118.1"/>
    </source>
</evidence>
<dbReference type="EMBL" id="AP021874">
    <property type="protein sequence ID" value="BBO68118.1"/>
    <property type="molecule type" value="Genomic_DNA"/>
</dbReference>
<organism evidence="1 2">
    <name type="scientific">Desulfosarcina alkanivorans</name>
    <dbReference type="NCBI Taxonomy" id="571177"/>
    <lineage>
        <taxon>Bacteria</taxon>
        <taxon>Pseudomonadati</taxon>
        <taxon>Thermodesulfobacteriota</taxon>
        <taxon>Desulfobacteria</taxon>
        <taxon>Desulfobacterales</taxon>
        <taxon>Desulfosarcinaceae</taxon>
        <taxon>Desulfosarcina</taxon>
    </lineage>
</organism>
<protein>
    <recommendedName>
        <fullName evidence="3">AAA family ATPase</fullName>
    </recommendedName>
</protein>
<proteinExistence type="predicted"/>
<dbReference type="KEGG" id="dalk:DSCA_20480"/>
<dbReference type="RefSeq" id="WP_155316311.1">
    <property type="nucleotide sequence ID" value="NZ_AP021874.1"/>
</dbReference>
<dbReference type="AlphaFoldDB" id="A0A5K7YGC4"/>
<name>A0A5K7YGC4_9BACT</name>
<evidence type="ECO:0000313" key="2">
    <source>
        <dbReference type="Proteomes" id="UP000427906"/>
    </source>
</evidence>
<accession>A0A5K7YGC4</accession>
<reference evidence="1 2" key="1">
    <citation type="submission" date="2019-11" db="EMBL/GenBank/DDBJ databases">
        <title>Comparative genomics of hydrocarbon-degrading Desulfosarcina strains.</title>
        <authorList>
            <person name="Watanabe M."/>
            <person name="Kojima H."/>
            <person name="Fukui M."/>
        </authorList>
    </citation>
    <scope>NUCLEOTIDE SEQUENCE [LARGE SCALE GENOMIC DNA]</scope>
    <source>
        <strain evidence="1 2">PL12</strain>
    </source>
</reference>
<evidence type="ECO:0008006" key="3">
    <source>
        <dbReference type="Google" id="ProtNLM"/>
    </source>
</evidence>